<dbReference type="EMBL" id="JABCKI010005769">
    <property type="protein sequence ID" value="KAG5638326.1"/>
    <property type="molecule type" value="Genomic_DNA"/>
</dbReference>
<evidence type="ECO:0000313" key="2">
    <source>
        <dbReference type="EMBL" id="KAG5638326.1"/>
    </source>
</evidence>
<dbReference type="PANTHER" id="PTHR45694">
    <property type="entry name" value="GLUTAREDOXIN 2"/>
    <property type="match status" value="1"/>
</dbReference>
<dbReference type="AlphaFoldDB" id="A0A9P7K805"/>
<dbReference type="GO" id="GO:0015038">
    <property type="term" value="F:glutathione disulfide oxidoreductase activity"/>
    <property type="evidence" value="ECO:0007669"/>
    <property type="project" value="TreeGrafter"/>
</dbReference>
<accession>A0A9P7K805</accession>
<dbReference type="InterPro" id="IPR002109">
    <property type="entry name" value="Glutaredoxin"/>
</dbReference>
<dbReference type="GO" id="GO:0000324">
    <property type="term" value="C:fungal-type vacuole"/>
    <property type="evidence" value="ECO:0007669"/>
    <property type="project" value="TreeGrafter"/>
</dbReference>
<sequence>MSALALPSWTPIRRRRFLFGLTSLIALLFLFSTQWELPFSLRDAGYAALSRANIAHLTNSSPPKLDEVWGLLRMVTEEPQRVLSDVENLDPSQPISMAVYAGDNQVDWKRAVRKMNEKYPVIIFSKSYCPYSRRAKKLLDTYNIQPPPKVIEVDLRADSDIFKIVLGRLTQHHTFPNVIIRGKSIGGSDDLQALHDQKQLTKVLERAGAVVRNDGSGK</sequence>
<dbReference type="OrthoDB" id="423313at2759"/>
<dbReference type="Pfam" id="PF00462">
    <property type="entry name" value="Glutaredoxin"/>
    <property type="match status" value="1"/>
</dbReference>
<evidence type="ECO:0000259" key="1">
    <source>
        <dbReference type="Pfam" id="PF00462"/>
    </source>
</evidence>
<dbReference type="PROSITE" id="PS51354">
    <property type="entry name" value="GLUTAREDOXIN_2"/>
    <property type="match status" value="1"/>
</dbReference>
<name>A0A9P7K805_9AGAR</name>
<dbReference type="Proteomes" id="UP000717328">
    <property type="component" value="Unassembled WGS sequence"/>
</dbReference>
<dbReference type="Gene3D" id="3.40.30.10">
    <property type="entry name" value="Glutaredoxin"/>
    <property type="match status" value="1"/>
</dbReference>
<dbReference type="GO" id="GO:0005796">
    <property type="term" value="C:Golgi lumen"/>
    <property type="evidence" value="ECO:0007669"/>
    <property type="project" value="TreeGrafter"/>
</dbReference>
<protein>
    <recommendedName>
        <fullName evidence="1">Glutaredoxin domain-containing protein</fullName>
    </recommendedName>
</protein>
<dbReference type="PRINTS" id="PR00160">
    <property type="entry name" value="GLUTAREDOXIN"/>
</dbReference>
<evidence type="ECO:0000313" key="3">
    <source>
        <dbReference type="Proteomes" id="UP000717328"/>
    </source>
</evidence>
<reference evidence="2" key="1">
    <citation type="submission" date="2021-02" db="EMBL/GenBank/DDBJ databases">
        <authorList>
            <person name="Nieuwenhuis M."/>
            <person name="Van De Peppel L.J.J."/>
        </authorList>
    </citation>
    <scope>NUCLEOTIDE SEQUENCE</scope>
    <source>
        <strain evidence="2">D49</strain>
    </source>
</reference>
<comment type="caution">
    <text evidence="2">The sequence shown here is derived from an EMBL/GenBank/DDBJ whole genome shotgun (WGS) entry which is preliminary data.</text>
</comment>
<dbReference type="GO" id="GO:0034599">
    <property type="term" value="P:cellular response to oxidative stress"/>
    <property type="evidence" value="ECO:0007669"/>
    <property type="project" value="TreeGrafter"/>
</dbReference>
<proteinExistence type="predicted"/>
<organism evidence="2 3">
    <name type="scientific">Sphagnurus paluster</name>
    <dbReference type="NCBI Taxonomy" id="117069"/>
    <lineage>
        <taxon>Eukaryota</taxon>
        <taxon>Fungi</taxon>
        <taxon>Dikarya</taxon>
        <taxon>Basidiomycota</taxon>
        <taxon>Agaricomycotina</taxon>
        <taxon>Agaricomycetes</taxon>
        <taxon>Agaricomycetidae</taxon>
        <taxon>Agaricales</taxon>
        <taxon>Tricholomatineae</taxon>
        <taxon>Lyophyllaceae</taxon>
        <taxon>Sphagnurus</taxon>
    </lineage>
</organism>
<dbReference type="PANTHER" id="PTHR45694:SF5">
    <property type="entry name" value="GLUTAREDOXIN 2"/>
    <property type="match status" value="1"/>
</dbReference>
<dbReference type="SUPFAM" id="SSF52833">
    <property type="entry name" value="Thioredoxin-like"/>
    <property type="match status" value="1"/>
</dbReference>
<reference evidence="2" key="2">
    <citation type="submission" date="2021-10" db="EMBL/GenBank/DDBJ databases">
        <title>Phylogenomics reveals ancestral predisposition of the termite-cultivated fungus Termitomyces towards a domesticated lifestyle.</title>
        <authorList>
            <person name="Auxier B."/>
            <person name="Grum-Grzhimaylo A."/>
            <person name="Cardenas M.E."/>
            <person name="Lodge J.D."/>
            <person name="Laessoe T."/>
            <person name="Pedersen O."/>
            <person name="Smith M.E."/>
            <person name="Kuyper T.W."/>
            <person name="Franco-Molano E.A."/>
            <person name="Baroni T.J."/>
            <person name="Aanen D.K."/>
        </authorList>
    </citation>
    <scope>NUCLEOTIDE SEQUENCE</scope>
    <source>
        <strain evidence="2">D49</strain>
    </source>
</reference>
<keyword evidence="3" id="KW-1185">Reference proteome</keyword>
<feature type="domain" description="Glutaredoxin" evidence="1">
    <location>
        <begin position="121"/>
        <end position="185"/>
    </location>
</feature>
<dbReference type="InterPro" id="IPR014025">
    <property type="entry name" value="Glutaredoxin_subgr"/>
</dbReference>
<gene>
    <name evidence="2" type="ORF">H0H81_000744</name>
</gene>
<dbReference type="InterPro" id="IPR036249">
    <property type="entry name" value="Thioredoxin-like_sf"/>
</dbReference>
<dbReference type="CDD" id="cd03419">
    <property type="entry name" value="GRX_GRXh_1_2_like"/>
    <property type="match status" value="1"/>
</dbReference>
<dbReference type="GO" id="GO:0005801">
    <property type="term" value="C:cis-Golgi network"/>
    <property type="evidence" value="ECO:0007669"/>
    <property type="project" value="TreeGrafter"/>
</dbReference>